<feature type="transmembrane region" description="Helical" evidence="1">
    <location>
        <begin position="21"/>
        <end position="42"/>
    </location>
</feature>
<sequence>MTAKRKPPTLHQNKQEVNKKAVLWVGISVSLVIVVMIVLLIVNS</sequence>
<gene>
    <name evidence="2" type="ORF">SAMN05421578_105333</name>
</gene>
<dbReference type="EMBL" id="FTNK01000005">
    <property type="protein sequence ID" value="SIQ98101.1"/>
    <property type="molecule type" value="Genomic_DNA"/>
</dbReference>
<dbReference type="RefSeq" id="WP_280175203.1">
    <property type="nucleotide sequence ID" value="NZ_FTNK01000005.1"/>
</dbReference>
<reference evidence="2 3" key="1">
    <citation type="submission" date="2017-01" db="EMBL/GenBank/DDBJ databases">
        <authorList>
            <person name="Varghese N."/>
            <person name="Submissions S."/>
        </authorList>
    </citation>
    <scope>NUCLEOTIDE SEQUENCE [LARGE SCALE GENOMIC DNA]</scope>
    <source>
        <strain evidence="2 3">ATCC 23464</strain>
    </source>
</reference>
<keyword evidence="1" id="KW-0472">Membrane</keyword>
<evidence type="ECO:0000313" key="2">
    <source>
        <dbReference type="EMBL" id="SIQ98101.1"/>
    </source>
</evidence>
<comment type="caution">
    <text evidence="2">The sequence shown here is derived from an EMBL/GenBank/DDBJ whole genome shotgun (WGS) entry which is preliminary data.</text>
</comment>
<keyword evidence="1" id="KW-0812">Transmembrane</keyword>
<keyword evidence="3" id="KW-1185">Reference proteome</keyword>
<evidence type="ECO:0000256" key="1">
    <source>
        <dbReference type="SAM" id="Phobius"/>
    </source>
</evidence>
<organism evidence="2 3">
    <name type="scientific">Paenibacillus macquariensis</name>
    <dbReference type="NCBI Taxonomy" id="948756"/>
    <lineage>
        <taxon>Bacteria</taxon>
        <taxon>Bacillati</taxon>
        <taxon>Bacillota</taxon>
        <taxon>Bacilli</taxon>
        <taxon>Bacillales</taxon>
        <taxon>Paenibacillaceae</taxon>
        <taxon>Paenibacillus</taxon>
    </lineage>
</organism>
<proteinExistence type="predicted"/>
<evidence type="ECO:0000313" key="3">
    <source>
        <dbReference type="Proteomes" id="UP000186666"/>
    </source>
</evidence>
<protein>
    <submittedName>
        <fullName evidence="2">Uncharacterized protein</fullName>
    </submittedName>
</protein>
<keyword evidence="1" id="KW-1133">Transmembrane helix</keyword>
<accession>A0ABY1JYE8</accession>
<dbReference type="Proteomes" id="UP000186666">
    <property type="component" value="Unassembled WGS sequence"/>
</dbReference>
<name>A0ABY1JYE8_9BACL</name>